<evidence type="ECO:0000256" key="17">
    <source>
        <dbReference type="ARBA" id="ARBA00047804"/>
    </source>
</evidence>
<keyword evidence="7 18" id="KW-0732">Signal</keyword>
<evidence type="ECO:0000256" key="13">
    <source>
        <dbReference type="ARBA" id="ARBA00023136"/>
    </source>
</evidence>
<evidence type="ECO:0000256" key="2">
    <source>
        <dbReference type="ARBA" id="ARBA00007241"/>
    </source>
</evidence>
<dbReference type="Pfam" id="PF13899">
    <property type="entry name" value="Thioredoxin_7"/>
    <property type="match status" value="1"/>
</dbReference>
<keyword evidence="21" id="KW-1185">Reference proteome</keyword>
<dbReference type="PROSITE" id="PS51352">
    <property type="entry name" value="THIOREDOXIN_2"/>
    <property type="match status" value="1"/>
</dbReference>
<dbReference type="InterPro" id="IPR036249">
    <property type="entry name" value="Thioredoxin-like_sf"/>
</dbReference>
<dbReference type="InterPro" id="IPR003834">
    <property type="entry name" value="Cyt_c_assmbl_TM_dom"/>
</dbReference>
<dbReference type="HAMAP" id="MF_00399">
    <property type="entry name" value="DbsD"/>
    <property type="match status" value="1"/>
</dbReference>
<keyword evidence="11 18" id="KW-0560">Oxidoreductase</keyword>
<dbReference type="NCBIfam" id="NF001419">
    <property type="entry name" value="PRK00293.1"/>
    <property type="match status" value="1"/>
</dbReference>
<evidence type="ECO:0000313" key="21">
    <source>
        <dbReference type="Proteomes" id="UP001219956"/>
    </source>
</evidence>
<dbReference type="PANTHER" id="PTHR32234:SF0">
    <property type="entry name" value="THIOL:DISULFIDE INTERCHANGE PROTEIN DSBD"/>
    <property type="match status" value="1"/>
</dbReference>
<dbReference type="Pfam" id="PF11412">
    <property type="entry name" value="DsbD_N"/>
    <property type="match status" value="1"/>
</dbReference>
<feature type="disulfide bond" description="Redox-active" evidence="18">
    <location>
        <begin position="188"/>
        <end position="310"/>
    </location>
</feature>
<dbReference type="GO" id="GO:0047134">
    <property type="term" value="F:protein-disulfide reductase [NAD(P)H] activity"/>
    <property type="evidence" value="ECO:0007669"/>
    <property type="project" value="UniProtKB-EC"/>
</dbReference>
<evidence type="ECO:0000313" key="20">
    <source>
        <dbReference type="EMBL" id="MDC7717732.1"/>
    </source>
</evidence>
<feature type="transmembrane region" description="Helical" evidence="18">
    <location>
        <begin position="169"/>
        <end position="193"/>
    </location>
</feature>
<evidence type="ECO:0000256" key="15">
    <source>
        <dbReference type="ARBA" id="ARBA00023284"/>
    </source>
</evidence>
<feature type="transmembrane region" description="Helical" evidence="18">
    <location>
        <begin position="293"/>
        <end position="322"/>
    </location>
</feature>
<evidence type="ECO:0000256" key="4">
    <source>
        <dbReference type="ARBA" id="ARBA00022475"/>
    </source>
</evidence>
<evidence type="ECO:0000256" key="1">
    <source>
        <dbReference type="ARBA" id="ARBA00004429"/>
    </source>
</evidence>
<name>A0ABT5IYV0_9NEIS</name>
<feature type="disulfide bond" description="Redox-active" evidence="18">
    <location>
        <begin position="499"/>
        <end position="502"/>
    </location>
</feature>
<dbReference type="InterPro" id="IPR013766">
    <property type="entry name" value="Thioredoxin_domain"/>
</dbReference>
<keyword evidence="6 18" id="KW-0812">Transmembrane</keyword>
<keyword evidence="13 18" id="KW-0472">Membrane</keyword>
<comment type="catalytic activity">
    <reaction evidence="17 18">
        <text>[protein]-dithiol + NADP(+) = [protein]-disulfide + NADPH + H(+)</text>
        <dbReference type="Rhea" id="RHEA:18753"/>
        <dbReference type="Rhea" id="RHEA-COMP:10593"/>
        <dbReference type="Rhea" id="RHEA-COMP:10594"/>
        <dbReference type="ChEBI" id="CHEBI:15378"/>
        <dbReference type="ChEBI" id="CHEBI:29950"/>
        <dbReference type="ChEBI" id="CHEBI:50058"/>
        <dbReference type="ChEBI" id="CHEBI:57783"/>
        <dbReference type="ChEBI" id="CHEBI:58349"/>
        <dbReference type="EC" id="1.8.1.8"/>
    </reaction>
</comment>
<feature type="domain" description="Thioredoxin" evidence="19">
    <location>
        <begin position="442"/>
        <end position="582"/>
    </location>
</feature>
<evidence type="ECO:0000256" key="9">
    <source>
        <dbReference type="ARBA" id="ARBA00022982"/>
    </source>
</evidence>
<dbReference type="InterPro" id="IPR035671">
    <property type="entry name" value="DsbD_gamma"/>
</dbReference>
<reference evidence="20 21" key="1">
    <citation type="submission" date="2023-01" db="EMBL/GenBank/DDBJ databases">
        <title>Novel species of the genus Vogesella isolated from rivers.</title>
        <authorList>
            <person name="Lu H."/>
        </authorList>
    </citation>
    <scope>NUCLEOTIDE SEQUENCE [LARGE SCALE GENOMIC DNA]</scope>
    <source>
        <strain evidence="20 21">DC21W</strain>
    </source>
</reference>
<feature type="transmembrane region" description="Helical" evidence="18">
    <location>
        <begin position="422"/>
        <end position="443"/>
    </location>
</feature>
<comment type="subcellular location">
    <subcellularLocation>
        <location evidence="1 18">Cell inner membrane</location>
        <topology evidence="1 18">Multi-pass membrane protein</topology>
    </subcellularLocation>
</comment>
<keyword evidence="3 18" id="KW-0813">Transport</keyword>
<dbReference type="PANTHER" id="PTHR32234">
    <property type="entry name" value="THIOL:DISULFIDE INTERCHANGE PROTEIN DSBD"/>
    <property type="match status" value="1"/>
</dbReference>
<evidence type="ECO:0000259" key="19">
    <source>
        <dbReference type="PROSITE" id="PS51352"/>
    </source>
</evidence>
<evidence type="ECO:0000256" key="11">
    <source>
        <dbReference type="ARBA" id="ARBA00023002"/>
    </source>
</evidence>
<evidence type="ECO:0000256" key="12">
    <source>
        <dbReference type="ARBA" id="ARBA00023027"/>
    </source>
</evidence>
<feature type="transmembrane region" description="Helical" evidence="18">
    <location>
        <begin position="369"/>
        <end position="387"/>
    </location>
</feature>
<dbReference type="SUPFAM" id="SSF52833">
    <property type="entry name" value="Thioredoxin-like"/>
    <property type="match status" value="1"/>
</dbReference>
<dbReference type="InterPro" id="IPR022910">
    <property type="entry name" value="Thiol_diS_interchange_DbsD"/>
</dbReference>
<dbReference type="Gene3D" id="3.40.30.10">
    <property type="entry name" value="Glutaredoxin"/>
    <property type="match status" value="1"/>
</dbReference>
<keyword evidence="14 18" id="KW-1015">Disulfide bond</keyword>
<keyword evidence="4 18" id="KW-1003">Cell membrane</keyword>
<keyword evidence="8 18" id="KW-0201">Cytochrome c-type biogenesis</keyword>
<dbReference type="Gene3D" id="2.60.40.1250">
    <property type="entry name" value="Thiol:disulfide interchange protein DsbD, N-terminal domain"/>
    <property type="match status" value="1"/>
</dbReference>
<evidence type="ECO:0000256" key="3">
    <source>
        <dbReference type="ARBA" id="ARBA00022448"/>
    </source>
</evidence>
<dbReference type="InterPro" id="IPR028250">
    <property type="entry name" value="DsbDN"/>
</dbReference>
<keyword evidence="5 18" id="KW-0997">Cell inner membrane</keyword>
<evidence type="ECO:0000256" key="16">
    <source>
        <dbReference type="ARBA" id="ARBA00047388"/>
    </source>
</evidence>
<accession>A0ABT5IYV0</accession>
<evidence type="ECO:0000256" key="8">
    <source>
        <dbReference type="ARBA" id="ARBA00022748"/>
    </source>
</evidence>
<evidence type="ECO:0000256" key="5">
    <source>
        <dbReference type="ARBA" id="ARBA00022519"/>
    </source>
</evidence>
<evidence type="ECO:0000256" key="18">
    <source>
        <dbReference type="HAMAP-Rule" id="MF_00399"/>
    </source>
</evidence>
<evidence type="ECO:0000256" key="6">
    <source>
        <dbReference type="ARBA" id="ARBA00022692"/>
    </source>
</evidence>
<dbReference type="EC" id="1.8.1.8" evidence="18"/>
<keyword evidence="10 18" id="KW-1133">Transmembrane helix</keyword>
<feature type="chain" id="PRO_5044898148" description="Thiol:disulfide interchange protein DsbD" evidence="18">
    <location>
        <begin position="26"/>
        <end position="582"/>
    </location>
</feature>
<evidence type="ECO:0000256" key="14">
    <source>
        <dbReference type="ARBA" id="ARBA00023157"/>
    </source>
</evidence>
<dbReference type="CDD" id="cd02953">
    <property type="entry name" value="DsbDgamma"/>
    <property type="match status" value="1"/>
</dbReference>
<dbReference type="EMBL" id="JAQQLF010000012">
    <property type="protein sequence ID" value="MDC7717732.1"/>
    <property type="molecule type" value="Genomic_DNA"/>
</dbReference>
<feature type="transmembrane region" description="Helical" evidence="18">
    <location>
        <begin position="213"/>
        <end position="234"/>
    </location>
</feature>
<dbReference type="RefSeq" id="WP_272752037.1">
    <property type="nucleotide sequence ID" value="NZ_JAQQLF010000012.1"/>
</dbReference>
<feature type="transmembrane region" description="Helical" evidence="18">
    <location>
        <begin position="249"/>
        <end position="273"/>
    </location>
</feature>
<comment type="catalytic activity">
    <reaction evidence="16 18">
        <text>[protein]-dithiol + NAD(+) = [protein]-disulfide + NADH + H(+)</text>
        <dbReference type="Rhea" id="RHEA:18749"/>
        <dbReference type="Rhea" id="RHEA-COMP:10593"/>
        <dbReference type="Rhea" id="RHEA-COMP:10594"/>
        <dbReference type="ChEBI" id="CHEBI:15378"/>
        <dbReference type="ChEBI" id="CHEBI:29950"/>
        <dbReference type="ChEBI" id="CHEBI:50058"/>
        <dbReference type="ChEBI" id="CHEBI:57540"/>
        <dbReference type="ChEBI" id="CHEBI:57945"/>
        <dbReference type="EC" id="1.8.1.8"/>
    </reaction>
</comment>
<dbReference type="Pfam" id="PF02683">
    <property type="entry name" value="DsbD_TM"/>
    <property type="match status" value="1"/>
</dbReference>
<dbReference type="Proteomes" id="UP001219956">
    <property type="component" value="Unassembled WGS sequence"/>
</dbReference>
<dbReference type="InterPro" id="IPR036929">
    <property type="entry name" value="DsbDN_sf"/>
</dbReference>
<organism evidence="20 21">
    <name type="scientific">Vogesella aquatica</name>
    <dbReference type="NCBI Taxonomy" id="2984206"/>
    <lineage>
        <taxon>Bacteria</taxon>
        <taxon>Pseudomonadati</taxon>
        <taxon>Pseudomonadota</taxon>
        <taxon>Betaproteobacteria</taxon>
        <taxon>Neisseriales</taxon>
        <taxon>Chromobacteriaceae</taxon>
        <taxon>Vogesella</taxon>
    </lineage>
</organism>
<keyword evidence="15 18" id="KW-0676">Redox-active center</keyword>
<feature type="transmembrane region" description="Helical" evidence="18">
    <location>
        <begin position="334"/>
        <end position="357"/>
    </location>
</feature>
<evidence type="ECO:0000256" key="7">
    <source>
        <dbReference type="ARBA" id="ARBA00022729"/>
    </source>
</evidence>
<protein>
    <recommendedName>
        <fullName evidence="18">Thiol:disulfide interchange protein DsbD</fullName>
        <ecNumber evidence="18">1.8.1.8</ecNumber>
    </recommendedName>
    <alternativeName>
        <fullName evidence="18">Protein-disulfide reductase</fullName>
        <shortName evidence="18">Disulfide reductase</shortName>
    </alternativeName>
</protein>
<gene>
    <name evidence="18 20" type="primary">dsbD</name>
    <name evidence="20" type="ORF">PQU95_10970</name>
</gene>
<feature type="disulfide bond" description="Redox-active" evidence="18">
    <location>
        <begin position="126"/>
        <end position="132"/>
    </location>
</feature>
<feature type="transmembrane region" description="Helical" evidence="18">
    <location>
        <begin position="393"/>
        <end position="410"/>
    </location>
</feature>
<dbReference type="SUPFAM" id="SSF74863">
    <property type="entry name" value="Thiol:disulfide interchange protein DsbD, N-terminal domain (DsbD-alpha)"/>
    <property type="match status" value="1"/>
</dbReference>
<sequence length="582" mass="61879" precursor="true">MPALSRLFHWLFPLLLLLAALPASALDPNELLPPEKAFAARLEQQGQQLLVHVDIAPGYYLYRDRTRIVSEPAGVVGTPLLPAGDAKQDPYFGLQQVYHQRVTFTVPITATTLPDNFTLLATIQGCADAGLCYPPYTHKLKPGDNRLADWLVPVTNADDAAPTLSRQQWLGTLFTFLLAGIGMAFTACMYPLLPIVSSMVAGQGQRLNKTRGFVLTLAYVQGLALTYTAVGVIAGKTGSLLTVWLQQPAVILAASALMVVFALGMFDLITIQLPSALQSRLATQSNKLGGGRLASVFAMGALSALLVGPCVAPPLALALGYIGQTGDAVLGGAALYAMAMGLGLPLLLVGTFGGHILPRAGAWMQQVKYTFGVVMLGVAIWMAGPFLPVWLTMLLWAALALGSAWWLLLSKQRPSVRGAGCWLVRLIAGALVLAGLLQIVGAATGAPSPRLPLAGIWQGQLAAKPAFQRIANSAELDAALAQAKAAGQPVLLDFYADWCVSCIEMEETTFRHPDIAARMGKLRLLQADVTANNAEHQALLQRFGLYGPPGIMLYNAQGELVHKVIGYQDAGDFAASLDKVGR</sequence>
<keyword evidence="12 18" id="KW-0520">NAD</keyword>
<feature type="signal peptide" evidence="18">
    <location>
        <begin position="1"/>
        <end position="25"/>
    </location>
</feature>
<comment type="similarity">
    <text evidence="2 18">Belongs to the thioredoxin family. DsbD subfamily.</text>
</comment>
<keyword evidence="9 18" id="KW-0249">Electron transport</keyword>
<comment type="caution">
    <text evidence="20">The sequence shown here is derived from an EMBL/GenBank/DDBJ whole genome shotgun (WGS) entry which is preliminary data.</text>
</comment>
<comment type="function">
    <text evidence="18">Required to facilitate the formation of correct disulfide bonds in some periplasmic proteins and for the assembly of the periplasmic c-type cytochromes. Acts by transferring electrons from cytoplasmic thioredoxin to the periplasm. This transfer involves a cascade of disulfide bond formation and reduction steps.</text>
</comment>
<proteinExistence type="inferred from homology"/>
<evidence type="ECO:0000256" key="10">
    <source>
        <dbReference type="ARBA" id="ARBA00022989"/>
    </source>
</evidence>